<evidence type="ECO:0000256" key="1">
    <source>
        <dbReference type="ARBA" id="ARBA00006474"/>
    </source>
</evidence>
<dbReference type="InterPro" id="IPR050206">
    <property type="entry name" value="FtsK/SpoIIIE/SftA"/>
</dbReference>
<dbReference type="AlphaFoldDB" id="A0A4S4F6W1"/>
<organism evidence="7 8">
    <name type="scientific">Bifidobacterium pseudolongum</name>
    <dbReference type="NCBI Taxonomy" id="1694"/>
    <lineage>
        <taxon>Bacteria</taxon>
        <taxon>Bacillati</taxon>
        <taxon>Actinomycetota</taxon>
        <taxon>Actinomycetes</taxon>
        <taxon>Bifidobacteriales</taxon>
        <taxon>Bifidobacteriaceae</taxon>
        <taxon>Bifidobacterium</taxon>
    </lineage>
</organism>
<dbReference type="InterPro" id="IPR002543">
    <property type="entry name" value="FtsK_dom"/>
</dbReference>
<dbReference type="EMBL" id="SSTF01000026">
    <property type="protein sequence ID" value="THG24436.1"/>
    <property type="molecule type" value="Genomic_DNA"/>
</dbReference>
<evidence type="ECO:0000256" key="3">
    <source>
        <dbReference type="ARBA" id="ARBA00022840"/>
    </source>
</evidence>
<dbReference type="Pfam" id="PF17854">
    <property type="entry name" value="FtsK_alpha"/>
    <property type="match status" value="1"/>
</dbReference>
<dbReference type="Pfam" id="PF01580">
    <property type="entry name" value="FtsK_SpoIIIE"/>
    <property type="match status" value="1"/>
</dbReference>
<accession>A0A4S4F6W1</accession>
<reference evidence="7 8" key="1">
    <citation type="submission" date="2019-04" db="EMBL/GenBank/DDBJ databases">
        <title>Microbes associate with the intestines of laboratory mice.</title>
        <authorList>
            <person name="Navarre W."/>
            <person name="Wong E."/>
            <person name="Huang K.C."/>
            <person name="Tropini C."/>
            <person name="Ng K."/>
            <person name="Yu B."/>
        </authorList>
    </citation>
    <scope>NUCLEOTIDE SEQUENCE [LARGE SCALE GENOMIC DNA]</scope>
    <source>
        <strain evidence="7 8">NM87_A27A</strain>
    </source>
</reference>
<dbReference type="Gene3D" id="3.40.50.300">
    <property type="entry name" value="P-loop containing nucleotide triphosphate hydrolases"/>
    <property type="match status" value="1"/>
</dbReference>
<keyword evidence="2 5" id="KW-0547">Nucleotide-binding</keyword>
<dbReference type="InterPro" id="IPR041027">
    <property type="entry name" value="FtsK_alpha"/>
</dbReference>
<dbReference type="Proteomes" id="UP000306798">
    <property type="component" value="Unassembled WGS sequence"/>
</dbReference>
<evidence type="ECO:0000256" key="2">
    <source>
        <dbReference type="ARBA" id="ARBA00022741"/>
    </source>
</evidence>
<evidence type="ECO:0000313" key="8">
    <source>
        <dbReference type="Proteomes" id="UP000306798"/>
    </source>
</evidence>
<feature type="binding site" evidence="5">
    <location>
        <begin position="194"/>
        <end position="201"/>
    </location>
    <ligand>
        <name>ATP</name>
        <dbReference type="ChEBI" id="CHEBI:30616"/>
    </ligand>
</feature>
<dbReference type="Gene3D" id="3.30.980.40">
    <property type="match status" value="1"/>
</dbReference>
<dbReference type="PANTHER" id="PTHR22683:SF41">
    <property type="entry name" value="DNA TRANSLOCASE FTSK"/>
    <property type="match status" value="1"/>
</dbReference>
<evidence type="ECO:0000313" key="7">
    <source>
        <dbReference type="EMBL" id="THG24436.1"/>
    </source>
</evidence>
<dbReference type="SUPFAM" id="SSF52540">
    <property type="entry name" value="P-loop containing nucleoside triphosphate hydrolases"/>
    <property type="match status" value="1"/>
</dbReference>
<dbReference type="InterPro" id="IPR027417">
    <property type="entry name" value="P-loop_NTPase"/>
</dbReference>
<dbReference type="GO" id="GO:0005524">
    <property type="term" value="F:ATP binding"/>
    <property type="evidence" value="ECO:0007669"/>
    <property type="project" value="UniProtKB-UniRule"/>
</dbReference>
<proteinExistence type="inferred from homology"/>
<dbReference type="GO" id="GO:0003677">
    <property type="term" value="F:DNA binding"/>
    <property type="evidence" value="ECO:0007669"/>
    <property type="project" value="UniProtKB-KW"/>
</dbReference>
<keyword evidence="4" id="KW-0238">DNA-binding</keyword>
<comment type="similarity">
    <text evidence="1">Belongs to the FtsK/SpoIIIE/SftA family.</text>
</comment>
<dbReference type="PANTHER" id="PTHR22683">
    <property type="entry name" value="SPORULATION PROTEIN RELATED"/>
    <property type="match status" value="1"/>
</dbReference>
<protein>
    <submittedName>
        <fullName evidence="7">DNA translocase FtsK</fullName>
    </submittedName>
</protein>
<evidence type="ECO:0000256" key="5">
    <source>
        <dbReference type="PROSITE-ProRule" id="PRU00289"/>
    </source>
</evidence>
<feature type="domain" description="FtsK" evidence="6">
    <location>
        <begin position="176"/>
        <end position="377"/>
    </location>
</feature>
<name>A0A4S4F6W1_9BIFI</name>
<dbReference type="PROSITE" id="PS50901">
    <property type="entry name" value="FTSK"/>
    <property type="match status" value="1"/>
</dbReference>
<keyword evidence="3 5" id="KW-0067">ATP-binding</keyword>
<evidence type="ECO:0000256" key="4">
    <source>
        <dbReference type="ARBA" id="ARBA00023125"/>
    </source>
</evidence>
<comment type="caution">
    <text evidence="7">The sequence shown here is derived from an EMBL/GenBank/DDBJ whole genome shotgun (WGS) entry which is preliminary data.</text>
</comment>
<sequence length="442" mass="48710">MMDEPAAASVKKTALLHILKYRSQGAMTLSRTAYDEPQSQRAYRLPSIDLLAQEKPQRHAPKPEEDIAAKLDTMFRQLEVDAHVSAFHRGPAVTRYEVTIGPGVTINDIWDHRSTIFYTVATTKLRLFSPIPGKSALSIEIPNADPELVRLGDVLRSGEMASDVSPTLIPLGVDFEERIVTTDLMALPHLLIGGMKDTGKSSFINAMLATILMRATPNQVRILLIDTTRIELSAYAGIHRLPHLLTPLITDPQKAAQALEWVTKEIDARYEDRCQSKRFRTRILDGQVQAPSDTTPRKVSIHPTLIVIVNDPAGLLLGTGNGADDAVRRIAQLGAVSDVHLVLSTIPPYSSNVISAVAKANCPARLSFAMHSGFDSRTNLDYCGAESPIGKGDALFTPTRLTFPVRIQTPWIDETEIRKVITHVRKQPRPPYPTADAFLKTL</sequence>
<gene>
    <name evidence="7" type="ORF">E5991_08065</name>
</gene>
<evidence type="ECO:0000259" key="6">
    <source>
        <dbReference type="PROSITE" id="PS50901"/>
    </source>
</evidence>